<organism evidence="3 4">
    <name type="scientific">Streptomyces thermoviolaceus subsp. thermoviolaceus</name>
    <dbReference type="NCBI Taxonomy" id="66860"/>
    <lineage>
        <taxon>Bacteria</taxon>
        <taxon>Bacillati</taxon>
        <taxon>Actinomycetota</taxon>
        <taxon>Actinomycetes</taxon>
        <taxon>Kitasatosporales</taxon>
        <taxon>Streptomycetaceae</taxon>
        <taxon>Streptomyces</taxon>
    </lineage>
</organism>
<feature type="region of interest" description="Disordered" evidence="1">
    <location>
        <begin position="1"/>
        <end position="44"/>
    </location>
</feature>
<gene>
    <name evidence="3" type="ORF">HCJ95_18580</name>
</gene>
<reference evidence="3 4" key="1">
    <citation type="submission" date="2020-03" db="EMBL/GenBank/DDBJ databases">
        <title>WGS of actinomycetes isolated from Thailand.</title>
        <authorList>
            <person name="Thawai C."/>
        </authorList>
    </citation>
    <scope>NUCLEOTIDE SEQUENCE [LARGE SCALE GENOMIC DNA]</scope>
    <source>
        <strain evidence="3 4">NBRC 13905</strain>
    </source>
</reference>
<dbReference type="RefSeq" id="WP_125496422.1">
    <property type="nucleotide sequence ID" value="NZ_BMVZ01000019.1"/>
</dbReference>
<feature type="transmembrane region" description="Helical" evidence="2">
    <location>
        <begin position="140"/>
        <end position="164"/>
    </location>
</feature>
<keyword evidence="2" id="KW-0472">Membrane</keyword>
<evidence type="ECO:0008006" key="5">
    <source>
        <dbReference type="Google" id="ProtNLM"/>
    </source>
</evidence>
<keyword evidence="4" id="KW-1185">Reference proteome</keyword>
<name>A0ABX0YUX5_STRTL</name>
<accession>A0ABX0YUX5</accession>
<protein>
    <recommendedName>
        <fullName evidence="5">Integral membrane protein</fullName>
    </recommendedName>
</protein>
<sequence length="176" mass="17280">MTIRFAPTPQEPSVAVAEDTGRDGPAAGDEAPAADGPETDHPAGRASVWPARIAAAALMVCGAAHVPLHRQGVPLPVCALALAVSVLCAALALLLAVRPGVGVLVASAVGPGLLAPLGWAEERFASAGLSRMLSVLAAPPPGAGLTAACASLASLAALSLLLMVQAAEHPASRSGD</sequence>
<proteinExistence type="predicted"/>
<comment type="caution">
    <text evidence="3">The sequence shown here is derived from an EMBL/GenBank/DDBJ whole genome shotgun (WGS) entry which is preliminary data.</text>
</comment>
<evidence type="ECO:0000256" key="2">
    <source>
        <dbReference type="SAM" id="Phobius"/>
    </source>
</evidence>
<evidence type="ECO:0000256" key="1">
    <source>
        <dbReference type="SAM" id="MobiDB-lite"/>
    </source>
</evidence>
<dbReference type="EMBL" id="JAATEL010000020">
    <property type="protein sequence ID" value="NJP16228.1"/>
    <property type="molecule type" value="Genomic_DNA"/>
</dbReference>
<evidence type="ECO:0000313" key="4">
    <source>
        <dbReference type="Proteomes" id="UP000635996"/>
    </source>
</evidence>
<evidence type="ECO:0000313" key="3">
    <source>
        <dbReference type="EMBL" id="NJP16228.1"/>
    </source>
</evidence>
<feature type="compositionally biased region" description="Low complexity" evidence="1">
    <location>
        <begin position="23"/>
        <end position="36"/>
    </location>
</feature>
<keyword evidence="2" id="KW-0812">Transmembrane</keyword>
<dbReference type="Proteomes" id="UP000635996">
    <property type="component" value="Unassembled WGS sequence"/>
</dbReference>
<feature type="transmembrane region" description="Helical" evidence="2">
    <location>
        <begin position="101"/>
        <end position="120"/>
    </location>
</feature>
<keyword evidence="2" id="KW-1133">Transmembrane helix</keyword>
<feature type="transmembrane region" description="Helical" evidence="2">
    <location>
        <begin position="74"/>
        <end position="94"/>
    </location>
</feature>
<feature type="transmembrane region" description="Helical" evidence="2">
    <location>
        <begin position="49"/>
        <end position="68"/>
    </location>
</feature>